<feature type="compositionally biased region" description="Basic and acidic residues" evidence="2">
    <location>
        <begin position="354"/>
        <end position="364"/>
    </location>
</feature>
<dbReference type="PANTHER" id="PTHR22988">
    <property type="entry name" value="MYOTONIC DYSTROPHY S/T KINASE-RELATED"/>
    <property type="match status" value="1"/>
</dbReference>
<dbReference type="Gene3D" id="1.20.5.340">
    <property type="match status" value="1"/>
</dbReference>
<feature type="domain" description="Protein kinase C-terminal" evidence="4">
    <location>
        <begin position="27"/>
        <end position="67"/>
    </location>
</feature>
<dbReference type="InterPro" id="IPR050839">
    <property type="entry name" value="Rho-assoc_Ser/Thr_Kinase"/>
</dbReference>
<name>A0A7R9P4B1_TIMCA</name>
<feature type="signal peptide" evidence="3">
    <location>
        <begin position="1"/>
        <end position="17"/>
    </location>
</feature>
<evidence type="ECO:0000256" key="1">
    <source>
        <dbReference type="SAM" id="Coils"/>
    </source>
</evidence>
<evidence type="ECO:0000256" key="2">
    <source>
        <dbReference type="SAM" id="MobiDB-lite"/>
    </source>
</evidence>
<dbReference type="Pfam" id="PF00433">
    <property type="entry name" value="Pkinase_C"/>
    <property type="match status" value="1"/>
</dbReference>
<evidence type="ECO:0000259" key="4">
    <source>
        <dbReference type="Pfam" id="PF00433"/>
    </source>
</evidence>
<organism evidence="5">
    <name type="scientific">Timema californicum</name>
    <name type="common">California timema</name>
    <name type="synonym">Walking stick</name>
    <dbReference type="NCBI Taxonomy" id="61474"/>
    <lineage>
        <taxon>Eukaryota</taxon>
        <taxon>Metazoa</taxon>
        <taxon>Ecdysozoa</taxon>
        <taxon>Arthropoda</taxon>
        <taxon>Hexapoda</taxon>
        <taxon>Insecta</taxon>
        <taxon>Pterygota</taxon>
        <taxon>Neoptera</taxon>
        <taxon>Polyneoptera</taxon>
        <taxon>Phasmatodea</taxon>
        <taxon>Timematodea</taxon>
        <taxon>Timematoidea</taxon>
        <taxon>Timematidae</taxon>
        <taxon>Timema</taxon>
    </lineage>
</organism>
<dbReference type="GO" id="GO:0005856">
    <property type="term" value="C:cytoskeleton"/>
    <property type="evidence" value="ECO:0007669"/>
    <property type="project" value="TreeGrafter"/>
</dbReference>
<accession>A0A7R9P4B1</accession>
<dbReference type="EMBL" id="OE179741">
    <property type="protein sequence ID" value="CAD7569624.1"/>
    <property type="molecule type" value="Genomic_DNA"/>
</dbReference>
<evidence type="ECO:0000256" key="3">
    <source>
        <dbReference type="SAM" id="SignalP"/>
    </source>
</evidence>
<feature type="compositionally biased region" description="Basic and acidic residues" evidence="2">
    <location>
        <begin position="279"/>
        <end position="288"/>
    </location>
</feature>
<dbReference type="InterPro" id="IPR017892">
    <property type="entry name" value="Pkinase_C"/>
</dbReference>
<dbReference type="GO" id="GO:0000281">
    <property type="term" value="P:mitotic cytokinesis"/>
    <property type="evidence" value="ECO:0007669"/>
    <property type="project" value="TreeGrafter"/>
</dbReference>
<dbReference type="GO" id="GO:0005737">
    <property type="term" value="C:cytoplasm"/>
    <property type="evidence" value="ECO:0007669"/>
    <property type="project" value="TreeGrafter"/>
</dbReference>
<gene>
    <name evidence="5" type="ORF">TCMB3V08_LOCUS2354</name>
</gene>
<dbReference type="GO" id="GO:0030866">
    <property type="term" value="P:cortical actin cytoskeleton organization"/>
    <property type="evidence" value="ECO:0007669"/>
    <property type="project" value="TreeGrafter"/>
</dbReference>
<proteinExistence type="predicted"/>
<dbReference type="AlphaFoldDB" id="A0A7R9P4B1"/>
<dbReference type="GO" id="GO:0072518">
    <property type="term" value="F:Rho-dependent protein serine/threonine kinase activity"/>
    <property type="evidence" value="ECO:0007669"/>
    <property type="project" value="TreeGrafter"/>
</dbReference>
<dbReference type="PANTHER" id="PTHR22988:SF73">
    <property type="entry name" value="RHO-ASSOCIATED PROTEIN KINASE"/>
    <property type="match status" value="1"/>
</dbReference>
<dbReference type="GO" id="GO:0007266">
    <property type="term" value="P:Rho protein signal transduction"/>
    <property type="evidence" value="ECO:0007669"/>
    <property type="project" value="TreeGrafter"/>
</dbReference>
<feature type="region of interest" description="Disordered" evidence="2">
    <location>
        <begin position="276"/>
        <end position="302"/>
    </location>
</feature>
<sequence>MMTPVTLMICSISGCVCVGVPPVVPELSSDDDTSNFDDLDKDETPEENFTTPKAFAGNHLPFIGFTYSRDYQLLSCRLTGQQPNDVSINNHIGAKGGASAHHVSQLENELEREKRLVESLETKQKTHLNQLESVARRETELREEINNLEKTLTILKHDLKESQRKSENEIEVRRKAETILQDVKRKLEEEQNKRTREMNNNQHVNDKINLLEKQLTDMQEKLKGEAEGASRLRKQIAELTIAKSSSEQIQVELQGRLATLQSQRDVLQQEVATLQGHLSQERSSRTHASDLQQELEAKREESRMQAMGVEFLRGMTEKTKRDKIRDDVMQTQTKMKEPYCKKNCQNKDEMVQGCKENGDWKSGEEVDGGDSWEKTEKKMDRQMVPGLLEY</sequence>
<feature type="compositionally biased region" description="Basic and acidic residues" evidence="2">
    <location>
        <begin position="371"/>
        <end position="381"/>
    </location>
</feature>
<feature type="region of interest" description="Disordered" evidence="2">
    <location>
        <begin position="354"/>
        <end position="390"/>
    </location>
</feature>
<keyword evidence="1" id="KW-0175">Coiled coil</keyword>
<dbReference type="GO" id="GO:1901888">
    <property type="term" value="P:regulation of cell junction assembly"/>
    <property type="evidence" value="ECO:0007669"/>
    <property type="project" value="TreeGrafter"/>
</dbReference>
<feature type="compositionally biased region" description="Acidic residues" evidence="2">
    <location>
        <begin position="28"/>
        <end position="46"/>
    </location>
</feature>
<dbReference type="GO" id="GO:0005524">
    <property type="term" value="F:ATP binding"/>
    <property type="evidence" value="ECO:0007669"/>
    <property type="project" value="InterPro"/>
</dbReference>
<feature type="coiled-coil region" evidence="1">
    <location>
        <begin position="103"/>
        <end position="221"/>
    </location>
</feature>
<keyword evidence="3" id="KW-0732">Signal</keyword>
<reference evidence="5" key="1">
    <citation type="submission" date="2020-11" db="EMBL/GenBank/DDBJ databases">
        <authorList>
            <person name="Tran Van P."/>
        </authorList>
    </citation>
    <scope>NUCLEOTIDE SEQUENCE</scope>
</reference>
<dbReference type="GO" id="GO:0048598">
    <property type="term" value="P:embryonic morphogenesis"/>
    <property type="evidence" value="ECO:0007669"/>
    <property type="project" value="TreeGrafter"/>
</dbReference>
<evidence type="ECO:0000313" key="5">
    <source>
        <dbReference type="EMBL" id="CAD7569624.1"/>
    </source>
</evidence>
<feature type="chain" id="PRO_5030966751" evidence="3">
    <location>
        <begin position="18"/>
        <end position="390"/>
    </location>
</feature>
<dbReference type="Gene3D" id="3.30.200.20">
    <property type="entry name" value="Phosphorylase Kinase, domain 1"/>
    <property type="match status" value="1"/>
</dbReference>
<protein>
    <submittedName>
        <fullName evidence="5">(California timema) hypothetical protein</fullName>
    </submittedName>
</protein>
<dbReference type="GO" id="GO:0031032">
    <property type="term" value="P:actomyosin structure organization"/>
    <property type="evidence" value="ECO:0007669"/>
    <property type="project" value="TreeGrafter"/>
</dbReference>
<feature type="region of interest" description="Disordered" evidence="2">
    <location>
        <begin position="28"/>
        <end position="50"/>
    </location>
</feature>